<accession>A0AA39A7E6</accession>
<organism evidence="2 3">
    <name type="scientific">Vitis rotundifolia</name>
    <name type="common">Muscadine grape</name>
    <dbReference type="NCBI Taxonomy" id="103349"/>
    <lineage>
        <taxon>Eukaryota</taxon>
        <taxon>Viridiplantae</taxon>
        <taxon>Streptophyta</taxon>
        <taxon>Embryophyta</taxon>
        <taxon>Tracheophyta</taxon>
        <taxon>Spermatophyta</taxon>
        <taxon>Magnoliopsida</taxon>
        <taxon>eudicotyledons</taxon>
        <taxon>Gunneridae</taxon>
        <taxon>Pentapetalae</taxon>
        <taxon>rosids</taxon>
        <taxon>Vitales</taxon>
        <taxon>Vitaceae</taxon>
        <taxon>Viteae</taxon>
        <taxon>Vitis</taxon>
    </lineage>
</organism>
<evidence type="ECO:0000313" key="3">
    <source>
        <dbReference type="Proteomes" id="UP001168098"/>
    </source>
</evidence>
<keyword evidence="1" id="KW-1133">Transmembrane helix</keyword>
<dbReference type="EMBL" id="JARBHA010000004">
    <property type="protein sequence ID" value="KAJ9702351.1"/>
    <property type="molecule type" value="Genomic_DNA"/>
</dbReference>
<name>A0AA39A7E6_VITRO</name>
<reference evidence="2 3" key="1">
    <citation type="journal article" date="2023" name="BMC Biotechnol.">
        <title>Vitis rotundifolia cv Carlos genome sequencing.</title>
        <authorList>
            <person name="Huff M."/>
            <person name="Hulse-Kemp A."/>
            <person name="Scheffler B."/>
            <person name="Youngblood R."/>
            <person name="Simpson S."/>
            <person name="Babiker E."/>
            <person name="Staton M."/>
        </authorList>
    </citation>
    <scope>NUCLEOTIDE SEQUENCE [LARGE SCALE GENOMIC DNA]</scope>
    <source>
        <tissue evidence="2">Leaf</tissue>
    </source>
</reference>
<proteinExistence type="predicted"/>
<dbReference type="AlphaFoldDB" id="A0AA39A7E6"/>
<feature type="transmembrane region" description="Helical" evidence="1">
    <location>
        <begin position="55"/>
        <end position="74"/>
    </location>
</feature>
<protein>
    <recommendedName>
        <fullName evidence="4">Tetraspanin-19-like</fullName>
    </recommendedName>
</protein>
<feature type="transmembrane region" description="Helical" evidence="1">
    <location>
        <begin position="131"/>
        <end position="163"/>
    </location>
</feature>
<comment type="caution">
    <text evidence="2">The sequence shown here is derived from an EMBL/GenBank/DDBJ whole genome shotgun (WGS) entry which is preliminary data.</text>
</comment>
<gene>
    <name evidence="2" type="ORF">PVL29_004201</name>
</gene>
<keyword evidence="3" id="KW-1185">Reference proteome</keyword>
<evidence type="ECO:0008006" key="4">
    <source>
        <dbReference type="Google" id="ProtNLM"/>
    </source>
</evidence>
<keyword evidence="1" id="KW-0472">Membrane</keyword>
<feature type="transmembrane region" description="Helical" evidence="1">
    <location>
        <begin position="86"/>
        <end position="111"/>
    </location>
</feature>
<sequence>MVRCAGCFLHQSKRVVNIIVNLCGIGMIIYCLWLLKKWNDGFSQMLVVTSVPQPWFIYTCLAIGIAVCLTTLYGHVVGNCDSSSSLCIYIVSMCSILLLQGGVIVAILFKIDWAWQISKYIDEHYKNFQNFLNFHLIVCRLVSVVVLVGQINAPVIAILIWAIGTHPGAHCNSPDQQERRNFAHSFLVPPNSPIPGCSSEFLNGRLSQGSLPYLKDGSSQGCLSYIKDVFKGLFQRRNQF</sequence>
<evidence type="ECO:0000256" key="1">
    <source>
        <dbReference type="SAM" id="Phobius"/>
    </source>
</evidence>
<feature type="transmembrane region" description="Helical" evidence="1">
    <location>
        <begin position="15"/>
        <end position="35"/>
    </location>
</feature>
<evidence type="ECO:0000313" key="2">
    <source>
        <dbReference type="EMBL" id="KAJ9702351.1"/>
    </source>
</evidence>
<dbReference type="Proteomes" id="UP001168098">
    <property type="component" value="Unassembled WGS sequence"/>
</dbReference>
<keyword evidence="1" id="KW-0812">Transmembrane</keyword>